<comment type="caution">
    <text evidence="11">The sequence shown here is derived from an EMBL/GenBank/DDBJ whole genome shotgun (WGS) entry which is preliminary data.</text>
</comment>
<evidence type="ECO:0000256" key="9">
    <source>
        <dbReference type="ARBA" id="ARBA00023295"/>
    </source>
</evidence>
<keyword evidence="9" id="KW-0326">Glycosidase</keyword>
<dbReference type="PANTHER" id="PTHR10030:SF37">
    <property type="entry name" value="ALPHA-L-FUCOSIDASE-RELATED"/>
    <property type="match status" value="1"/>
</dbReference>
<dbReference type="InterPro" id="IPR057739">
    <property type="entry name" value="Glyco_hydro_29_N"/>
</dbReference>
<dbReference type="AlphaFoldDB" id="A0A927G7H4"/>
<evidence type="ECO:0000256" key="1">
    <source>
        <dbReference type="ARBA" id="ARBA00004071"/>
    </source>
</evidence>
<dbReference type="GO" id="GO:0046872">
    <property type="term" value="F:metal ion binding"/>
    <property type="evidence" value="ECO:0007669"/>
    <property type="project" value="UniProtKB-KW"/>
</dbReference>
<evidence type="ECO:0000313" key="11">
    <source>
        <dbReference type="EMBL" id="MBD8078341.1"/>
    </source>
</evidence>
<evidence type="ECO:0000256" key="7">
    <source>
        <dbReference type="ARBA" id="ARBA00022837"/>
    </source>
</evidence>
<dbReference type="SMART" id="SM00812">
    <property type="entry name" value="Alpha_L_fucos"/>
    <property type="match status" value="1"/>
</dbReference>
<dbReference type="PROSITE" id="PS50022">
    <property type="entry name" value="FA58C_3"/>
    <property type="match status" value="1"/>
</dbReference>
<dbReference type="InterPro" id="IPR008979">
    <property type="entry name" value="Galactose-bd-like_sf"/>
</dbReference>
<keyword evidence="4" id="KW-0479">Metal-binding</keyword>
<dbReference type="InterPro" id="IPR017853">
    <property type="entry name" value="GH"/>
</dbReference>
<dbReference type="Gene3D" id="3.20.20.80">
    <property type="entry name" value="Glycosidases"/>
    <property type="match status" value="1"/>
</dbReference>
<evidence type="ECO:0000259" key="10">
    <source>
        <dbReference type="PROSITE" id="PS50022"/>
    </source>
</evidence>
<dbReference type="InterPro" id="IPR018905">
    <property type="entry name" value="A-galactase_NEW3"/>
</dbReference>
<dbReference type="SUPFAM" id="SSF51445">
    <property type="entry name" value="(Trans)glycosidases"/>
    <property type="match status" value="1"/>
</dbReference>
<dbReference type="GO" id="GO:0016139">
    <property type="term" value="P:glycoside catabolic process"/>
    <property type="evidence" value="ECO:0007669"/>
    <property type="project" value="TreeGrafter"/>
</dbReference>
<proteinExistence type="inferred from homology"/>
<dbReference type="GO" id="GO:0006004">
    <property type="term" value="P:fucose metabolic process"/>
    <property type="evidence" value="ECO:0007669"/>
    <property type="project" value="InterPro"/>
</dbReference>
<name>A0A927G7H4_9MICO</name>
<accession>A0A927G7H4</accession>
<sequence>MALAVGLTPSIPAAASGAPIDEPVVDITETTEPRGIPGEIPLSTDPQLAAWQELQFGLFIHWGLYSELGGVWDGEPVTSGYSEQIQMWANISEEEYLEVADRFNPTAFDPQEICSLAKAAGMRYVVITSKHHDGFSMFDTATTDYDVVDATPYGADPLKVLADECRSQGLGFGVYFSLVDWHQGHAFDGSNENPIPASMEPLIEAQIRELMTNYGDISEVWFDMSSPTTEQSARFASIVRDLQPQAAINSRIWNNQGDFRTLGDNEVPSAALDGAWQTPASIYHETWGFRSWQSRTDLPGKVRDLVTGLASVRARGGNYLLNIGPRGDGSVVEFEADALRGIGQWVDRHPRAVLGADATRFGGQPWGEVTVNEHDLFLHVTRWPSDGKLRLPGLATAVDEVREDGGDELDWQMVGDDLVVTLPEVPLDDVLPVIAVGLADDLRIVPPSTRAAGPAGDWILSPAAWEKGYSYADSGRYSSTTRTVVRQSAFISSPDDARVVLKATGQAAPTSLYKVSVGDQSQILTGAQLVGSGSGELVVPGGQVVEVAITRADPTHAGEDLGLELGSVVLAPAHPVIAWPELPASIERGRETRVPVNVANLGDETVTVAVSIATPDAWAAPVSRTVSVEPGLTRQVEVAITPPPTAPSESVRLSAVVDDADALGLGAEVRVVGPNVALDRPAAQSGTAWGGEASRAVDGNTAGDYLNDNSASHTTEPSDQAWWQVDLEDVASIGEIEIWNRTDCCTERLSDYWVMVSDRPFVSSSLEAARSAEGVTALHQEGPAGRPTTVDLDGAEGRYVRIQLESHSNPLSLTEVVVRSALEPTSEPKVDVTATTRCMAGRAYVAVRVANPSEATLGITVTTPYGSRTFPTVAPDGNAYQSFATRTASVQAGEVTVTVDYETDGGTSTFDTVAAFEGLGCG</sequence>
<dbReference type="InterPro" id="IPR013783">
    <property type="entry name" value="Ig-like_fold"/>
</dbReference>
<dbReference type="Pfam" id="PF10633">
    <property type="entry name" value="NPCBM_assoc"/>
    <property type="match status" value="1"/>
</dbReference>
<evidence type="ECO:0000313" key="12">
    <source>
        <dbReference type="Proteomes" id="UP000610846"/>
    </source>
</evidence>
<reference evidence="11" key="2">
    <citation type="submission" date="2020-09" db="EMBL/GenBank/DDBJ databases">
        <authorList>
            <person name="Yu Y."/>
        </authorList>
    </citation>
    <scope>NUCLEOTIDE SEQUENCE</scope>
    <source>
        <strain evidence="11">KCTC 49039</strain>
    </source>
</reference>
<keyword evidence="5" id="KW-0732">Signal</keyword>
<dbReference type="GO" id="GO:0005764">
    <property type="term" value="C:lysosome"/>
    <property type="evidence" value="ECO:0007669"/>
    <property type="project" value="TreeGrafter"/>
</dbReference>
<dbReference type="InterPro" id="IPR006585">
    <property type="entry name" value="FTP1"/>
</dbReference>
<dbReference type="InterPro" id="IPR000421">
    <property type="entry name" value="FA58C"/>
</dbReference>
<protein>
    <recommendedName>
        <fullName evidence="3">alpha-L-fucosidase</fullName>
        <ecNumber evidence="3">3.2.1.51</ecNumber>
    </recommendedName>
</protein>
<dbReference type="GO" id="GO:0004560">
    <property type="term" value="F:alpha-L-fucosidase activity"/>
    <property type="evidence" value="ECO:0007669"/>
    <property type="project" value="InterPro"/>
</dbReference>
<dbReference type="EMBL" id="JACYHB010000003">
    <property type="protein sequence ID" value="MBD8078341.1"/>
    <property type="molecule type" value="Genomic_DNA"/>
</dbReference>
<evidence type="ECO:0000256" key="3">
    <source>
        <dbReference type="ARBA" id="ARBA00012662"/>
    </source>
</evidence>
<comment type="similarity">
    <text evidence="2">Belongs to the glycosyl hydrolase 29 family.</text>
</comment>
<gene>
    <name evidence="11" type="ORF">IF651_04625</name>
</gene>
<evidence type="ECO:0000256" key="4">
    <source>
        <dbReference type="ARBA" id="ARBA00022723"/>
    </source>
</evidence>
<dbReference type="EC" id="3.2.1.51" evidence="3"/>
<dbReference type="RefSeq" id="WP_191827940.1">
    <property type="nucleotide sequence ID" value="NZ_JACYHB010000003.1"/>
</dbReference>
<dbReference type="SUPFAM" id="SSF49785">
    <property type="entry name" value="Galactose-binding domain-like"/>
    <property type="match status" value="1"/>
</dbReference>
<keyword evidence="7" id="KW-0106">Calcium</keyword>
<dbReference type="InterPro" id="IPR016286">
    <property type="entry name" value="FUC_metazoa-typ"/>
</dbReference>
<keyword evidence="12" id="KW-1185">Reference proteome</keyword>
<evidence type="ECO:0000256" key="5">
    <source>
        <dbReference type="ARBA" id="ARBA00022729"/>
    </source>
</evidence>
<keyword evidence="6" id="KW-0378">Hydrolase</keyword>
<dbReference type="InterPro" id="IPR000933">
    <property type="entry name" value="Glyco_hydro_29"/>
</dbReference>
<dbReference type="PRINTS" id="PR00741">
    <property type="entry name" value="GLHYDRLASE29"/>
</dbReference>
<evidence type="ECO:0000256" key="6">
    <source>
        <dbReference type="ARBA" id="ARBA00022801"/>
    </source>
</evidence>
<dbReference type="Proteomes" id="UP000610846">
    <property type="component" value="Unassembled WGS sequence"/>
</dbReference>
<reference evidence="11" key="1">
    <citation type="journal article" date="2018" name="Curr. Microbiol.">
        <title>Cellulosimicrobium arenosum sp. nov., Isolated from Marine Sediment Sand.</title>
        <authorList>
            <person name="Oh M."/>
            <person name="Kim J.H."/>
            <person name="Yoon J.H."/>
            <person name="Schumann P."/>
            <person name="Kim W."/>
        </authorList>
    </citation>
    <scope>NUCLEOTIDE SEQUENCE</scope>
    <source>
        <strain evidence="11">KCTC 49039</strain>
    </source>
</reference>
<dbReference type="Pfam" id="PF01120">
    <property type="entry name" value="Alpha_L_fucos"/>
    <property type="match status" value="1"/>
</dbReference>
<comment type="function">
    <text evidence="1">Alpha-L-fucosidase is responsible for hydrolyzing the alpha-1,6-linked fucose joined to the reducing-end N-acetylglucosamine of the carbohydrate moieties of glycoproteins.</text>
</comment>
<keyword evidence="8" id="KW-1015">Disulfide bond</keyword>
<organism evidence="11 12">
    <name type="scientific">Cellulosimicrobium arenosum</name>
    <dbReference type="NCBI Taxonomy" id="2708133"/>
    <lineage>
        <taxon>Bacteria</taxon>
        <taxon>Bacillati</taxon>
        <taxon>Actinomycetota</taxon>
        <taxon>Actinomycetes</taxon>
        <taxon>Micrococcales</taxon>
        <taxon>Promicromonosporaceae</taxon>
        <taxon>Cellulosimicrobium</taxon>
    </lineage>
</organism>
<evidence type="ECO:0000256" key="8">
    <source>
        <dbReference type="ARBA" id="ARBA00023157"/>
    </source>
</evidence>
<feature type="domain" description="F5/8 type C" evidence="10">
    <location>
        <begin position="660"/>
        <end position="821"/>
    </location>
</feature>
<dbReference type="Gene3D" id="2.60.40.10">
    <property type="entry name" value="Immunoglobulins"/>
    <property type="match status" value="1"/>
</dbReference>
<evidence type="ECO:0000256" key="2">
    <source>
        <dbReference type="ARBA" id="ARBA00007951"/>
    </source>
</evidence>
<dbReference type="Gene3D" id="2.60.120.260">
    <property type="entry name" value="Galactose-binding domain-like"/>
    <property type="match status" value="1"/>
</dbReference>
<dbReference type="PANTHER" id="PTHR10030">
    <property type="entry name" value="ALPHA-L-FUCOSIDASE"/>
    <property type="match status" value="1"/>
</dbReference>
<dbReference type="Pfam" id="PF22633">
    <property type="entry name" value="F5_F8_type_C_2"/>
    <property type="match status" value="1"/>
</dbReference>
<dbReference type="SMART" id="SM00607">
    <property type="entry name" value="FTP"/>
    <property type="match status" value="1"/>
</dbReference>